<dbReference type="eggNOG" id="COG3848">
    <property type="taxonomic scope" value="Bacteria"/>
</dbReference>
<dbReference type="KEGG" id="nth:Nther_0751"/>
<dbReference type="Gene3D" id="3.50.30.10">
    <property type="entry name" value="Phosphohistidine domain"/>
    <property type="match status" value="1"/>
</dbReference>
<dbReference type="PANTHER" id="PTHR43615">
    <property type="entry name" value="PHOSPHOENOLPYRUVATE SYNTHASE-RELATED"/>
    <property type="match status" value="1"/>
</dbReference>
<keyword evidence="3" id="KW-0418">Kinase</keyword>
<keyword evidence="3" id="KW-0808">Transferase</keyword>
<dbReference type="Gene3D" id="3.30.470.20">
    <property type="entry name" value="ATP-grasp fold, B domain"/>
    <property type="match status" value="1"/>
</dbReference>
<dbReference type="InterPro" id="IPR002192">
    <property type="entry name" value="PPDK_AMP/ATP-bd"/>
</dbReference>
<evidence type="ECO:0000259" key="1">
    <source>
        <dbReference type="Pfam" id="PF00391"/>
    </source>
</evidence>
<keyword evidence="3" id="KW-0670">Pyruvate</keyword>
<dbReference type="InterPro" id="IPR008279">
    <property type="entry name" value="PEP-util_enz_mobile_dom"/>
</dbReference>
<dbReference type="PANTHER" id="PTHR43615:SF1">
    <property type="entry name" value="PPDK_N DOMAIN-CONTAINING PROTEIN"/>
    <property type="match status" value="1"/>
</dbReference>
<dbReference type="SUPFAM" id="SSF52009">
    <property type="entry name" value="Phosphohistidine domain"/>
    <property type="match status" value="1"/>
</dbReference>
<dbReference type="OrthoDB" id="9765468at2"/>
<keyword evidence="4" id="KW-1185">Reference proteome</keyword>
<dbReference type="EMBL" id="CP001034">
    <property type="protein sequence ID" value="ACB84341.1"/>
    <property type="molecule type" value="Genomic_DNA"/>
</dbReference>
<reference evidence="3 4" key="2">
    <citation type="journal article" date="2011" name="J. Bacteriol.">
        <title>Complete genome sequence of the anaerobic, halophilic alkalithermophile Natranaerobius thermophilus JW/NM-WN-LF.</title>
        <authorList>
            <person name="Zhao B."/>
            <person name="Mesbah N.M."/>
            <person name="Dalin E."/>
            <person name="Goodwin L."/>
            <person name="Nolan M."/>
            <person name="Pitluck S."/>
            <person name="Chertkov O."/>
            <person name="Brettin T.S."/>
            <person name="Han J."/>
            <person name="Larimer F.W."/>
            <person name="Land M.L."/>
            <person name="Hauser L."/>
            <person name="Kyrpides N."/>
            <person name="Wiegel J."/>
        </authorList>
    </citation>
    <scope>NUCLEOTIDE SEQUENCE [LARGE SCALE GENOMIC DNA]</scope>
    <source>
        <strain evidence="4">ATCC BAA-1301 / DSM 18059 / JW/NM-WN-LF</strain>
    </source>
</reference>
<dbReference type="Proteomes" id="UP000001683">
    <property type="component" value="Chromosome"/>
</dbReference>
<dbReference type="STRING" id="457570.Nther_0751"/>
<reference evidence="3 4" key="1">
    <citation type="submission" date="2008-04" db="EMBL/GenBank/DDBJ databases">
        <title>Complete sequence of chromosome of Natranaerobius thermophilus JW/NM-WN-LF.</title>
        <authorList>
            <consortium name="US DOE Joint Genome Institute"/>
            <person name="Copeland A."/>
            <person name="Lucas S."/>
            <person name="Lapidus A."/>
            <person name="Glavina del Rio T."/>
            <person name="Dalin E."/>
            <person name="Tice H."/>
            <person name="Bruce D."/>
            <person name="Goodwin L."/>
            <person name="Pitluck S."/>
            <person name="Chertkov O."/>
            <person name="Brettin T."/>
            <person name="Detter J.C."/>
            <person name="Han C."/>
            <person name="Kuske C.R."/>
            <person name="Schmutz J."/>
            <person name="Larimer F."/>
            <person name="Land M."/>
            <person name="Hauser L."/>
            <person name="Kyrpides N."/>
            <person name="Lykidis A."/>
            <person name="Mesbah N.M."/>
            <person name="Wiegel J."/>
        </authorList>
    </citation>
    <scope>NUCLEOTIDE SEQUENCE [LARGE SCALE GENOMIC DNA]</scope>
    <source>
        <strain evidence="4">ATCC BAA-1301 / DSM 18059 / JW/NM-WN-LF</strain>
    </source>
</reference>
<evidence type="ECO:0000259" key="2">
    <source>
        <dbReference type="Pfam" id="PF01326"/>
    </source>
</evidence>
<evidence type="ECO:0000313" key="4">
    <source>
        <dbReference type="Proteomes" id="UP000001683"/>
    </source>
</evidence>
<dbReference type="eggNOG" id="COG0574">
    <property type="taxonomic scope" value="Bacteria"/>
</dbReference>
<dbReference type="RefSeq" id="WP_012447224.1">
    <property type="nucleotide sequence ID" value="NC_010718.1"/>
</dbReference>
<dbReference type="FunCoup" id="B2A7N9">
    <property type="interactions" value="4"/>
</dbReference>
<dbReference type="InterPro" id="IPR051549">
    <property type="entry name" value="PEP_Utilizing_Enz"/>
</dbReference>
<feature type="domain" description="Pyruvate phosphate dikinase AMP/ATP-binding" evidence="2">
    <location>
        <begin position="19"/>
        <end position="317"/>
    </location>
</feature>
<accession>B2A7N9</accession>
<name>B2A7N9_NATTJ</name>
<dbReference type="GO" id="GO:0016301">
    <property type="term" value="F:kinase activity"/>
    <property type="evidence" value="ECO:0007669"/>
    <property type="project" value="UniProtKB-KW"/>
</dbReference>
<dbReference type="InParanoid" id="B2A7N9"/>
<dbReference type="GO" id="GO:0005524">
    <property type="term" value="F:ATP binding"/>
    <property type="evidence" value="ECO:0007669"/>
    <property type="project" value="InterPro"/>
</dbReference>
<feature type="domain" description="PEP-utilising enzyme mobile" evidence="1">
    <location>
        <begin position="802"/>
        <end position="872"/>
    </location>
</feature>
<dbReference type="HOGENOM" id="CLU_005950_0_0_9"/>
<evidence type="ECO:0000313" key="3">
    <source>
        <dbReference type="EMBL" id="ACB84341.1"/>
    </source>
</evidence>
<dbReference type="Pfam" id="PF00391">
    <property type="entry name" value="PEP-utilizers"/>
    <property type="match status" value="1"/>
</dbReference>
<organism evidence="3 4">
    <name type="scientific">Natranaerobius thermophilus (strain ATCC BAA-1301 / DSM 18059 / JW/NM-WN-LF)</name>
    <dbReference type="NCBI Taxonomy" id="457570"/>
    <lineage>
        <taxon>Bacteria</taxon>
        <taxon>Bacillati</taxon>
        <taxon>Bacillota</taxon>
        <taxon>Clostridia</taxon>
        <taxon>Natranaerobiales</taxon>
        <taxon>Natranaerobiaceae</taxon>
        <taxon>Natranaerobius</taxon>
    </lineage>
</organism>
<dbReference type="InterPro" id="IPR036637">
    <property type="entry name" value="Phosphohistidine_dom_sf"/>
</dbReference>
<dbReference type="Pfam" id="PF01326">
    <property type="entry name" value="PPDK_N"/>
    <property type="match status" value="1"/>
</dbReference>
<dbReference type="Gene3D" id="3.30.1490.20">
    <property type="entry name" value="ATP-grasp fold, A domain"/>
    <property type="match status" value="1"/>
</dbReference>
<dbReference type="AlphaFoldDB" id="B2A7N9"/>
<proteinExistence type="predicted"/>
<dbReference type="InterPro" id="IPR013815">
    <property type="entry name" value="ATP_grasp_subdomain_1"/>
</dbReference>
<dbReference type="SUPFAM" id="SSF56059">
    <property type="entry name" value="Glutathione synthetase ATP-binding domain-like"/>
    <property type="match status" value="1"/>
</dbReference>
<gene>
    <name evidence="3" type="ordered locus">Nther_0751</name>
</gene>
<sequence>MNNYKFIKLLENITKDDQSLVGGKGANLGEMINAGLPVPGGFVLLTTAYKRFVQTNGLQEKIDTLIKGIETRDDNLAELTQISEEIQNLFEQGDIPEDILEEIESSYQQIGEPEVAVRSSATSEDLPGTSFAGQYETYLNVLGKEELCKYIKKCWASLWNLRALSYRIKQKTNITDLAHGVVVQKLIYADKSGILFTANPVNGRRDQMLLNSSWGLGEAIVGGEVTPDQWILDKNNNEIVTEQIAKKEIMTIRQNQGIDHVKVPDEQQTQVTLDNEEVLQLLQLGSQVENYYGFPQDIEWAYSDDKFYLVQTRPITSLFPMPEPLDEGDDLRIYLNMSLYSQALHEPFTPMGEAFFTGMFKSFAKRINRDYQKKPVKWCKTAGGRLFIDLTELLRYERVREKFKNNPADKDPITTEALLQVVERNKDELIKNKKSPISVAFKMISKMNPWVIKFLLTSIHKVMYGVVSPDKAVTKAFEYGQSQIANIEQSRNQLTEIEDKLRYIEEVATRDIFVGLFEVVFYVSASTNYIKKAKAILKKYNEDTSQLDKVEQSVPNNVTTEMGMELLNIAKELGENGEQPDADHPQIREFLNKYGHRSSNEVDIGIPRWYEKPQYVVDLVQAYMDNKSYDDGISKFYQGMEEAQQVIGNITNRLREQGGHKDAKKVKKLLENYRKMFGVRELPKFYLTKAFSILREMLKDIGTELQQQGKLDDKLDIFFVNFHDLKSMENLKEIVTENKEKYFREMQRPSVPRIMTNTGESIYSAAVDNESEGVYSGVPVSPGVIEGVVRVINHPEEGSKLKKGEILVTKGTNPAWTPLFLKISGLIMETGGPISHGSVVAREYGLPAVAGVSAATDRLVDGQKVRLNGETGNVEILEDPESHASDK</sequence>
<protein>
    <submittedName>
        <fullName evidence="3">Pyruvate phosphate dikinase PEP/pyruvate-binding</fullName>
    </submittedName>
</protein>